<dbReference type="PROSITE" id="PS00786">
    <property type="entry name" value="5_NUCLEOTIDASE_2"/>
    <property type="match status" value="1"/>
</dbReference>
<dbReference type="InterPro" id="IPR011049">
    <property type="entry name" value="Serralysin-like_metalloprot_C"/>
</dbReference>
<dbReference type="InterPro" id="IPR008334">
    <property type="entry name" value="5'-Nucleotdase_C"/>
</dbReference>
<feature type="domain" description="5'-Nucleotidase C-terminal" evidence="1">
    <location>
        <begin position="415"/>
        <end position="622"/>
    </location>
</feature>
<gene>
    <name evidence="2" type="ORF">NIES806_30910</name>
</gene>
<dbReference type="OrthoDB" id="9768561at2"/>
<protein>
    <submittedName>
        <fullName evidence="2">Putative 5'-nucleotidase/2',3'-cyclic phosphodiesterase</fullName>
    </submittedName>
</protein>
<dbReference type="PRINTS" id="PR01607">
    <property type="entry name" value="APYRASEFAMLY"/>
</dbReference>
<dbReference type="GO" id="GO:0030288">
    <property type="term" value="C:outer membrane-bounded periplasmic space"/>
    <property type="evidence" value="ECO:0007669"/>
    <property type="project" value="TreeGrafter"/>
</dbReference>
<dbReference type="Pfam" id="PF02872">
    <property type="entry name" value="5_nucleotid_C"/>
    <property type="match status" value="1"/>
</dbReference>
<dbReference type="Gene3D" id="3.90.780.10">
    <property type="entry name" value="5'-Nucleotidase, C-terminal domain"/>
    <property type="match status" value="1"/>
</dbReference>
<evidence type="ECO:0000259" key="1">
    <source>
        <dbReference type="Pfam" id="PF02872"/>
    </source>
</evidence>
<dbReference type="AlphaFoldDB" id="A0A1Z4V602"/>
<dbReference type="GO" id="GO:0046872">
    <property type="term" value="F:metal ion binding"/>
    <property type="evidence" value="ECO:0007669"/>
    <property type="project" value="InterPro"/>
</dbReference>
<dbReference type="GO" id="GO:0000166">
    <property type="term" value="F:nucleotide binding"/>
    <property type="evidence" value="ECO:0007669"/>
    <property type="project" value="InterPro"/>
</dbReference>
<dbReference type="SUPFAM" id="SSF51120">
    <property type="entry name" value="beta-Roll"/>
    <property type="match status" value="1"/>
</dbReference>
<organism evidence="2 3">
    <name type="scientific">Dolichospermum compactum NIES-806</name>
    <dbReference type="NCBI Taxonomy" id="1973481"/>
    <lineage>
        <taxon>Bacteria</taxon>
        <taxon>Bacillati</taxon>
        <taxon>Cyanobacteriota</taxon>
        <taxon>Cyanophyceae</taxon>
        <taxon>Nostocales</taxon>
        <taxon>Aphanizomenonaceae</taxon>
        <taxon>Dolichospermum</taxon>
        <taxon>Dolichospermum compactum</taxon>
    </lineage>
</organism>
<dbReference type="KEGG" id="dcm:NIES806_30910"/>
<dbReference type="Gene3D" id="2.150.10.10">
    <property type="entry name" value="Serralysin-like metalloprotease, C-terminal"/>
    <property type="match status" value="1"/>
</dbReference>
<dbReference type="SUPFAM" id="SSF55816">
    <property type="entry name" value="5'-nucleotidase (syn. UDP-sugar hydrolase), C-terminal domain"/>
    <property type="match status" value="1"/>
</dbReference>
<dbReference type="PRINTS" id="PR00313">
    <property type="entry name" value="CABNDNGRPT"/>
</dbReference>
<dbReference type="GO" id="GO:0008253">
    <property type="term" value="F:5'-nucleotidase activity"/>
    <property type="evidence" value="ECO:0007669"/>
    <property type="project" value="TreeGrafter"/>
</dbReference>
<dbReference type="InterPro" id="IPR006179">
    <property type="entry name" value="5_nucleotidase/apyrase"/>
</dbReference>
<evidence type="ECO:0000313" key="3">
    <source>
        <dbReference type="Proteomes" id="UP000218702"/>
    </source>
</evidence>
<evidence type="ECO:0000313" key="2">
    <source>
        <dbReference type="EMBL" id="BAZ86874.1"/>
    </source>
</evidence>
<name>A0A1Z4V602_9CYAN</name>
<dbReference type="GO" id="GO:0008768">
    <property type="term" value="F:UDP-sugar diphosphatase activity"/>
    <property type="evidence" value="ECO:0007669"/>
    <property type="project" value="TreeGrafter"/>
</dbReference>
<dbReference type="InterPro" id="IPR036907">
    <property type="entry name" value="5'-Nucleotdase_C_sf"/>
</dbReference>
<dbReference type="SUPFAM" id="SSF56300">
    <property type="entry name" value="Metallo-dependent phosphatases"/>
    <property type="match status" value="1"/>
</dbReference>
<keyword evidence="3" id="KW-1185">Reference proteome</keyword>
<sequence>MTNFRLQILHASDLEGGVNAISDAPNFAAIVDSLEDLVDNSITLSAGDNYLAGPFFSAAGDITFRNSGLFNNVYNQLFGLPNQTINTSYSSLREGSGRVDISIMNIIGFDASALGNHEFDLGSEVLRTIIAAEYRGAGLADDRWVGTQFPYLSANLNFAADSNLSGLFTPNILPNTAFQTNPTASLAGTTTPKIAPATIIERGGEKIGVVGATTQLLESISSPTGTRVQGTKANDMNALAAILQPVINQLQTQGINKIIVVSHLQQIALEQQLITKLRGVDVVIASGSDTILANGDDNLRSGDTPANTYPIVTTNADGDPAVIVSTDGEYSYVGRLVVDFNANGILVDANGSPLDAVSDLDLVINGPVATTEDQVIALWGSKEAAFAQGTKGNLVKQLTDAVEGLVAAQDSNVFGRSTVFIEGRREQVRTQETTLGNLSADANLFFAKTIDATVQVSIKNGGGIRAAIGEVDANGTLLPTQANPFSGKQTGEISQLDILDSLRFNNGLSLLTVTAAELERILEYGVAATAEGATPGQFPQVSGIQFSFDPSKQAIVFERNANGRVTGVQKEGDRIRSLAIVDPNNGQVLDVIVENGQLVGDANRQIRLITLDFLAGGGDNYPFPEFGENRVDLTQPINATRTGVATFAADASEQDTLAEFLAANFPVAGNKAFNIVETPPEGDTRIQNLNFREDTVLGSPGELISGTPGADMLIAGTDFNGIRDIVFTGAGNDEVDLVSASILGLAGNNTIDAGSGNDRIFVNKGDIAFGSDGNDTFEARDSKGNNRMSGGLGNDTFFLGSNDRALGGDGNDKFYVSLGGGNLLSGGAGADEFRIFNVEAPKAANTILDFQIGIDKIYLGSTASQFTLNQVGGDTQIVFDSNIIAVLIGIQSSSLSLTDPNQFVFA</sequence>
<dbReference type="GO" id="GO:0009166">
    <property type="term" value="P:nucleotide catabolic process"/>
    <property type="evidence" value="ECO:0007669"/>
    <property type="project" value="InterPro"/>
</dbReference>
<dbReference type="InterPro" id="IPR006146">
    <property type="entry name" value="5'-Nucleotdase_CS"/>
</dbReference>
<reference evidence="2 3" key="1">
    <citation type="submission" date="2017-06" db="EMBL/GenBank/DDBJ databases">
        <title>Genome sequencing of cyanobaciteial culture collection at National Institute for Environmental Studies (NIES).</title>
        <authorList>
            <person name="Hirose Y."/>
            <person name="Shimura Y."/>
            <person name="Fujisawa T."/>
            <person name="Nakamura Y."/>
            <person name="Kawachi M."/>
        </authorList>
    </citation>
    <scope>NUCLEOTIDE SEQUENCE [LARGE SCALE GENOMIC DNA]</scope>
    <source>
        <strain evidence="2 3">NIES-806</strain>
    </source>
</reference>
<dbReference type="PANTHER" id="PTHR11575">
    <property type="entry name" value="5'-NUCLEOTIDASE-RELATED"/>
    <property type="match status" value="1"/>
</dbReference>
<dbReference type="Gene3D" id="3.60.21.10">
    <property type="match status" value="1"/>
</dbReference>
<dbReference type="PANTHER" id="PTHR11575:SF24">
    <property type="entry name" value="5'-NUCLEOTIDASE"/>
    <property type="match status" value="1"/>
</dbReference>
<dbReference type="InterPro" id="IPR029052">
    <property type="entry name" value="Metallo-depent_PP-like"/>
</dbReference>
<dbReference type="Proteomes" id="UP000218702">
    <property type="component" value="Chromosome"/>
</dbReference>
<accession>A0A1Z4V602</accession>
<proteinExistence type="predicted"/>
<dbReference type="EMBL" id="AP018316">
    <property type="protein sequence ID" value="BAZ86874.1"/>
    <property type="molecule type" value="Genomic_DNA"/>
</dbReference>
<dbReference type="RefSeq" id="WP_096668597.1">
    <property type="nucleotide sequence ID" value="NZ_AP018316.1"/>
</dbReference>